<name>A0ABP8XQN7_9PSEU</name>
<dbReference type="Proteomes" id="UP001500325">
    <property type="component" value="Unassembled WGS sequence"/>
</dbReference>
<dbReference type="Pfam" id="PF01965">
    <property type="entry name" value="DJ-1_PfpI"/>
    <property type="match status" value="1"/>
</dbReference>
<dbReference type="PANTHER" id="PTHR43130">
    <property type="entry name" value="ARAC-FAMILY TRANSCRIPTIONAL REGULATOR"/>
    <property type="match status" value="1"/>
</dbReference>
<organism evidence="4 5">
    <name type="scientific">Pseudonocardia yuanmonensis</name>
    <dbReference type="NCBI Taxonomy" id="1095914"/>
    <lineage>
        <taxon>Bacteria</taxon>
        <taxon>Bacillati</taxon>
        <taxon>Actinomycetota</taxon>
        <taxon>Actinomycetes</taxon>
        <taxon>Pseudonocardiales</taxon>
        <taxon>Pseudonocardiaceae</taxon>
        <taxon>Pseudonocardia</taxon>
    </lineage>
</organism>
<feature type="domain" description="HTH araC/xylS-type" evidence="3">
    <location>
        <begin position="215"/>
        <end position="316"/>
    </location>
</feature>
<dbReference type="PROSITE" id="PS01124">
    <property type="entry name" value="HTH_ARAC_FAMILY_2"/>
    <property type="match status" value="1"/>
</dbReference>
<proteinExistence type="predicted"/>
<evidence type="ECO:0000256" key="1">
    <source>
        <dbReference type="ARBA" id="ARBA00023015"/>
    </source>
</evidence>
<dbReference type="RefSeq" id="WP_345384254.1">
    <property type="nucleotide sequence ID" value="NZ_BAABIC010000030.1"/>
</dbReference>
<reference evidence="5" key="1">
    <citation type="journal article" date="2019" name="Int. J. Syst. Evol. Microbiol.">
        <title>The Global Catalogue of Microorganisms (GCM) 10K type strain sequencing project: providing services to taxonomists for standard genome sequencing and annotation.</title>
        <authorList>
            <consortium name="The Broad Institute Genomics Platform"/>
            <consortium name="The Broad Institute Genome Sequencing Center for Infectious Disease"/>
            <person name="Wu L."/>
            <person name="Ma J."/>
        </authorList>
    </citation>
    <scope>NUCLEOTIDE SEQUENCE [LARGE SCALE GENOMIC DNA]</scope>
    <source>
        <strain evidence="5">JCM 18055</strain>
    </source>
</reference>
<keyword evidence="1" id="KW-0805">Transcription regulation</keyword>
<evidence type="ECO:0000256" key="2">
    <source>
        <dbReference type="ARBA" id="ARBA00023163"/>
    </source>
</evidence>
<dbReference type="CDD" id="cd03137">
    <property type="entry name" value="GATase1_AraC_1"/>
    <property type="match status" value="1"/>
</dbReference>
<keyword evidence="2" id="KW-0804">Transcription</keyword>
<dbReference type="Gene3D" id="3.40.50.880">
    <property type="match status" value="1"/>
</dbReference>
<dbReference type="SMART" id="SM00342">
    <property type="entry name" value="HTH_ARAC"/>
    <property type="match status" value="1"/>
</dbReference>
<dbReference type="PANTHER" id="PTHR43130:SF3">
    <property type="entry name" value="HTH-TYPE TRANSCRIPTIONAL REGULATOR RV1931C"/>
    <property type="match status" value="1"/>
</dbReference>
<dbReference type="InterPro" id="IPR009057">
    <property type="entry name" value="Homeodomain-like_sf"/>
</dbReference>
<evidence type="ECO:0000259" key="3">
    <source>
        <dbReference type="PROSITE" id="PS01124"/>
    </source>
</evidence>
<dbReference type="InterPro" id="IPR018060">
    <property type="entry name" value="HTH_AraC"/>
</dbReference>
<dbReference type="SUPFAM" id="SSF46689">
    <property type="entry name" value="Homeodomain-like"/>
    <property type="match status" value="2"/>
</dbReference>
<dbReference type="InterPro" id="IPR052158">
    <property type="entry name" value="INH-QAR"/>
</dbReference>
<dbReference type="EMBL" id="BAABIC010000030">
    <property type="protein sequence ID" value="GAA4710867.1"/>
    <property type="molecule type" value="Genomic_DNA"/>
</dbReference>
<evidence type="ECO:0000313" key="4">
    <source>
        <dbReference type="EMBL" id="GAA4710867.1"/>
    </source>
</evidence>
<dbReference type="Pfam" id="PF12833">
    <property type="entry name" value="HTH_18"/>
    <property type="match status" value="1"/>
</dbReference>
<evidence type="ECO:0000313" key="5">
    <source>
        <dbReference type="Proteomes" id="UP001500325"/>
    </source>
</evidence>
<gene>
    <name evidence="4" type="ORF">GCM10023215_61110</name>
</gene>
<dbReference type="Gene3D" id="1.10.10.60">
    <property type="entry name" value="Homeodomain-like"/>
    <property type="match status" value="2"/>
</dbReference>
<dbReference type="InterPro" id="IPR029062">
    <property type="entry name" value="Class_I_gatase-like"/>
</dbReference>
<comment type="caution">
    <text evidence="4">The sequence shown here is derived from an EMBL/GenBank/DDBJ whole genome shotgun (WGS) entry which is preliminary data.</text>
</comment>
<sequence length="325" mass="34402">MSPRTVVLLAFDGAQVLDLTGPAEVFSAADAIAGGGAYEVRVVSPHGADVVGGSGLRMGVQGTMGEHTGPLDTVVVPGSYAFREIMLAPDVLDALRDGADRCRRVAAVCAGAFLLGALGLLDGRRATTHWMFLDELERAFPAADVQRGPIFVEDGPLYTSAGVTAGIDLALALVEADHGPELAREVARYLVVFLQRPGGQAQFSVRLETGATRNATVRALLDAVVAEPAADHRLAALSARAGFSERHLARVFLREIGTTPARYVEQVRIEAARSLLEASDLPLDAVARRAGFGSAEALRRAFTRAFGIGPTDYRLRFRTTGVRVG</sequence>
<protein>
    <submittedName>
        <fullName evidence="4">AraC family transcriptional regulator</fullName>
    </submittedName>
</protein>
<dbReference type="InterPro" id="IPR002818">
    <property type="entry name" value="DJ-1/PfpI"/>
</dbReference>
<keyword evidence="5" id="KW-1185">Reference proteome</keyword>
<accession>A0ABP8XQN7</accession>
<dbReference type="SUPFAM" id="SSF52317">
    <property type="entry name" value="Class I glutamine amidotransferase-like"/>
    <property type="match status" value="1"/>
</dbReference>